<comment type="function">
    <text evidence="9">Catalyzes the two-step NADP-dependent conversion of GDP-4-dehydro-6-deoxy-D-mannose to GDP-fucose, involving an epimerase and a reductase reaction.</text>
</comment>
<dbReference type="Gene3D" id="3.40.50.720">
    <property type="entry name" value="NAD(P)-binding Rossmann-like Domain"/>
    <property type="match status" value="1"/>
</dbReference>
<proteinExistence type="inferred from homology"/>
<feature type="binding site" evidence="9">
    <location>
        <begin position="112"/>
        <end position="115"/>
    </location>
    <ligand>
        <name>NADP(+)</name>
        <dbReference type="ChEBI" id="CHEBI:58349"/>
    </ligand>
</feature>
<comment type="similarity">
    <text evidence="2 9">Belongs to the NAD(P)-dependent epimerase/dehydratase family. Fucose synthase subfamily.</text>
</comment>
<dbReference type="InterPro" id="IPR036291">
    <property type="entry name" value="NAD(P)-bd_dom_sf"/>
</dbReference>
<dbReference type="PANTHER" id="PTHR43238">
    <property type="entry name" value="GDP-L-FUCOSE SYNTHASE"/>
    <property type="match status" value="1"/>
</dbReference>
<evidence type="ECO:0000256" key="1">
    <source>
        <dbReference type="ARBA" id="ARBA00004883"/>
    </source>
</evidence>
<evidence type="ECO:0000256" key="3">
    <source>
        <dbReference type="ARBA" id="ARBA00012371"/>
    </source>
</evidence>
<evidence type="ECO:0000313" key="11">
    <source>
        <dbReference type="EMBL" id="KAB7740669.1"/>
    </source>
</evidence>
<evidence type="ECO:0000256" key="6">
    <source>
        <dbReference type="ARBA" id="ARBA00023235"/>
    </source>
</evidence>
<feature type="binding site" evidence="9">
    <location>
        <position position="186"/>
    </location>
    <ligand>
        <name>NADP(+)</name>
        <dbReference type="ChEBI" id="CHEBI:58349"/>
    </ligand>
</feature>
<dbReference type="EC" id="1.1.1.271" evidence="3 9"/>
<accession>A0A6N6VJB2</accession>
<feature type="binding site" evidence="9">
    <location>
        <begin position="170"/>
        <end position="173"/>
    </location>
    <ligand>
        <name>NADP(+)</name>
        <dbReference type="ChEBI" id="CHEBI:58349"/>
    </ligand>
</feature>
<keyword evidence="4 9" id="KW-0521">NADP</keyword>
<evidence type="ECO:0000256" key="7">
    <source>
        <dbReference type="ARBA" id="ARBA00023268"/>
    </source>
</evidence>
<feature type="active site" description="Proton donor/acceptor" evidence="9">
    <location>
        <position position="143"/>
    </location>
</feature>
<dbReference type="CDD" id="cd05239">
    <property type="entry name" value="GDP_FS_SDR_e"/>
    <property type="match status" value="1"/>
</dbReference>
<dbReference type="InterPro" id="IPR028614">
    <property type="entry name" value="GDP_fucose/colitose_synth"/>
</dbReference>
<dbReference type="PANTHER" id="PTHR43238:SF1">
    <property type="entry name" value="GDP-L-FUCOSE SYNTHASE"/>
    <property type="match status" value="1"/>
</dbReference>
<dbReference type="RefSeq" id="WP_152215410.1">
    <property type="nucleotide sequence ID" value="NZ_WESC01000005.1"/>
</dbReference>
<dbReference type="GO" id="GO:0016853">
    <property type="term" value="F:isomerase activity"/>
    <property type="evidence" value="ECO:0007669"/>
    <property type="project" value="UniProtKB-KW"/>
</dbReference>
<dbReference type="FunFam" id="3.40.50.720:FF:000101">
    <property type="entry name" value="GDP-L-fucose synthase"/>
    <property type="match status" value="1"/>
</dbReference>
<evidence type="ECO:0000313" key="12">
    <source>
        <dbReference type="Proteomes" id="UP000468901"/>
    </source>
</evidence>
<dbReference type="AlphaFoldDB" id="A0A6N6VJB2"/>
<dbReference type="GO" id="GO:0050577">
    <property type="term" value="F:GDP-L-fucose synthase activity"/>
    <property type="evidence" value="ECO:0007669"/>
    <property type="project" value="UniProtKB-UniRule"/>
</dbReference>
<feature type="binding site" evidence="9">
    <location>
        <begin position="18"/>
        <end position="24"/>
    </location>
    <ligand>
        <name>NADP(+)</name>
        <dbReference type="ChEBI" id="CHEBI:58349"/>
    </ligand>
</feature>
<evidence type="ECO:0000259" key="10">
    <source>
        <dbReference type="Pfam" id="PF01370"/>
    </source>
</evidence>
<keyword evidence="5 9" id="KW-0560">Oxidoreductase</keyword>
<keyword evidence="6 9" id="KW-0413">Isomerase</keyword>
<feature type="binding site" evidence="9">
    <location>
        <position position="276"/>
    </location>
    <ligand>
        <name>substrate</name>
    </ligand>
</feature>
<dbReference type="HAMAP" id="MF_00956">
    <property type="entry name" value="GDP_fucose_synth"/>
    <property type="match status" value="1"/>
</dbReference>
<evidence type="ECO:0000256" key="4">
    <source>
        <dbReference type="ARBA" id="ARBA00022857"/>
    </source>
</evidence>
<reference evidence="11 12" key="1">
    <citation type="submission" date="2019-09" db="EMBL/GenBank/DDBJ databases">
        <title>Parvibaculum sedimenti sp. nov., isolated from sediment.</title>
        <authorList>
            <person name="Wang Y."/>
        </authorList>
    </citation>
    <scope>NUCLEOTIDE SEQUENCE [LARGE SCALE GENOMIC DNA]</scope>
    <source>
        <strain evidence="11 12">HXT-9</strain>
    </source>
</reference>
<dbReference type="EMBL" id="WESC01000005">
    <property type="protein sequence ID" value="KAB7740669.1"/>
    <property type="molecule type" value="Genomic_DNA"/>
</dbReference>
<comment type="caution">
    <text evidence="11">The sequence shown here is derived from an EMBL/GenBank/DDBJ whole genome shotgun (WGS) entry which is preliminary data.</text>
</comment>
<keyword evidence="12" id="KW-1185">Reference proteome</keyword>
<dbReference type="GO" id="GO:0042351">
    <property type="term" value="P:'de novo' GDP-L-fucose biosynthetic process"/>
    <property type="evidence" value="ECO:0007669"/>
    <property type="project" value="UniProtKB-UniRule"/>
</dbReference>
<feature type="binding site" evidence="9">
    <location>
        <position position="216"/>
    </location>
    <ligand>
        <name>substrate</name>
    </ligand>
</feature>
<comment type="catalytic activity">
    <reaction evidence="8 9">
        <text>GDP-beta-L-fucose + NADP(+) = GDP-4-dehydro-alpha-D-rhamnose + NADPH + H(+)</text>
        <dbReference type="Rhea" id="RHEA:18885"/>
        <dbReference type="ChEBI" id="CHEBI:15378"/>
        <dbReference type="ChEBI" id="CHEBI:57273"/>
        <dbReference type="ChEBI" id="CHEBI:57783"/>
        <dbReference type="ChEBI" id="CHEBI:57964"/>
        <dbReference type="ChEBI" id="CHEBI:58349"/>
        <dbReference type="EC" id="1.1.1.271"/>
    </reaction>
</comment>
<evidence type="ECO:0000256" key="8">
    <source>
        <dbReference type="ARBA" id="ARBA00051935"/>
    </source>
</evidence>
<dbReference type="Pfam" id="PF01370">
    <property type="entry name" value="Epimerase"/>
    <property type="match status" value="1"/>
</dbReference>
<evidence type="ECO:0000256" key="2">
    <source>
        <dbReference type="ARBA" id="ARBA00005959"/>
    </source>
</evidence>
<keyword evidence="7 9" id="KW-0511">Multifunctional enzyme</keyword>
<dbReference type="Gene3D" id="3.90.25.10">
    <property type="entry name" value="UDP-galactose 4-epimerase, domain 1"/>
    <property type="match status" value="1"/>
</dbReference>
<name>A0A6N6VJB2_9HYPH</name>
<dbReference type="UniPathway" id="UPA00128">
    <property type="reaction ID" value="UER00191"/>
</dbReference>
<feature type="binding site" evidence="9">
    <location>
        <position position="194"/>
    </location>
    <ligand>
        <name>substrate</name>
    </ligand>
</feature>
<protein>
    <recommendedName>
        <fullName evidence="3 9">GDP-L-fucose synthase</fullName>
        <ecNumber evidence="3 9">1.1.1.271</ecNumber>
    </recommendedName>
    <alternativeName>
        <fullName evidence="9">GDP-4-keto-6-deoxy-D-mannose-3,5-epimerase-4-reductase</fullName>
    </alternativeName>
</protein>
<feature type="domain" description="NAD-dependent epimerase/dehydratase" evidence="10">
    <location>
        <begin position="14"/>
        <end position="244"/>
    </location>
</feature>
<organism evidence="11 12">
    <name type="scientific">Parvibaculum sedimenti</name>
    <dbReference type="NCBI Taxonomy" id="2608632"/>
    <lineage>
        <taxon>Bacteria</taxon>
        <taxon>Pseudomonadati</taxon>
        <taxon>Pseudomonadota</taxon>
        <taxon>Alphaproteobacteria</taxon>
        <taxon>Hyphomicrobiales</taxon>
        <taxon>Parvibaculaceae</taxon>
        <taxon>Parvibaculum</taxon>
    </lineage>
</organism>
<feature type="binding site" evidence="9">
    <location>
        <position position="147"/>
    </location>
    <ligand>
        <name>NADP(+)</name>
        <dbReference type="ChEBI" id="CHEBI:58349"/>
    </ligand>
</feature>
<dbReference type="GO" id="GO:0070401">
    <property type="term" value="F:NADP+ binding"/>
    <property type="evidence" value="ECO:0007669"/>
    <property type="project" value="UniProtKB-UniRule"/>
</dbReference>
<evidence type="ECO:0000256" key="9">
    <source>
        <dbReference type="HAMAP-Rule" id="MF_00956"/>
    </source>
</evidence>
<dbReference type="SUPFAM" id="SSF51735">
    <property type="entry name" value="NAD(P)-binding Rossmann-fold domains"/>
    <property type="match status" value="1"/>
</dbReference>
<sequence length="319" mass="35258">MTERKSYALEGKKVFVAGHRGMVGSAILRRLVRESCEVLTVGRETVDLRRQAEVEDWMAASKPQAVFVPAATVGGILANDTRPAEFLYDNLMIEANIINAAWRVGVEKLLFLGSSCIYPKLAPQPLREDSLLTGPLEPTNQWYAVAKIAGIKLCQAYRRQYGCDFISAMPTNLYGIGDNFDLQSSHVMPALMAKMHAAKLAGASSVTIWGTGTPRREFLYVEDCADALVFLMKNYSEEEHVNVGSGADLTIRELAEIIRRIVGFEGEIVTDPSKPDGTPRKLLDVSRLASWGWHPGVSLEQGIAEVYRWYCETRETAGA</sequence>
<feature type="site" description="Important for catalytic activity" evidence="9">
    <location>
        <position position="114"/>
    </location>
</feature>
<evidence type="ECO:0000256" key="5">
    <source>
        <dbReference type="ARBA" id="ARBA00023002"/>
    </source>
</evidence>
<feature type="site" description="Important for catalytic activity" evidence="9">
    <location>
        <position position="116"/>
    </location>
</feature>
<comment type="pathway">
    <text evidence="1 9">Nucleotide-sugar biosynthesis; GDP-L-fucose biosynthesis via de novo pathway; GDP-L-fucose from GDP-alpha-D-mannose: step 2/2.</text>
</comment>
<gene>
    <name evidence="9" type="primary">fcl</name>
    <name evidence="11" type="ORF">F2P47_06355</name>
</gene>
<dbReference type="InterPro" id="IPR001509">
    <property type="entry name" value="Epimerase_deHydtase"/>
</dbReference>
<feature type="binding site" evidence="9">
    <location>
        <position position="209"/>
    </location>
    <ligand>
        <name>substrate</name>
    </ligand>
</feature>
<dbReference type="Proteomes" id="UP000468901">
    <property type="component" value="Unassembled WGS sequence"/>
</dbReference>